<gene>
    <name evidence="6" type="primary">109581388</name>
</gene>
<feature type="repeat" description="ANK" evidence="3">
    <location>
        <begin position="84"/>
        <end position="116"/>
    </location>
</feature>
<feature type="compositionally biased region" description="Basic and acidic residues" evidence="5">
    <location>
        <begin position="1028"/>
        <end position="1038"/>
    </location>
</feature>
<reference evidence="7" key="1">
    <citation type="journal article" date="2010" name="Nature">
        <title>The Amphimedon queenslandica genome and the evolution of animal complexity.</title>
        <authorList>
            <person name="Srivastava M."/>
            <person name="Simakov O."/>
            <person name="Chapman J."/>
            <person name="Fahey B."/>
            <person name="Gauthier M.E."/>
            <person name="Mitros T."/>
            <person name="Richards G.S."/>
            <person name="Conaco C."/>
            <person name="Dacre M."/>
            <person name="Hellsten U."/>
            <person name="Larroux C."/>
            <person name="Putnam N.H."/>
            <person name="Stanke M."/>
            <person name="Adamska M."/>
            <person name="Darling A."/>
            <person name="Degnan S.M."/>
            <person name="Oakley T.H."/>
            <person name="Plachetzki D.C."/>
            <person name="Zhai Y."/>
            <person name="Adamski M."/>
            <person name="Calcino A."/>
            <person name="Cummins S.F."/>
            <person name="Goodstein D.M."/>
            <person name="Harris C."/>
            <person name="Jackson D.J."/>
            <person name="Leys S.P."/>
            <person name="Shu S."/>
            <person name="Woodcroft B.J."/>
            <person name="Vervoort M."/>
            <person name="Kosik K.S."/>
            <person name="Manning G."/>
            <person name="Degnan B.M."/>
            <person name="Rokhsar D.S."/>
        </authorList>
    </citation>
    <scope>NUCLEOTIDE SEQUENCE [LARGE SCALE GENOMIC DNA]</scope>
</reference>
<feature type="repeat" description="ANK" evidence="3">
    <location>
        <begin position="261"/>
        <end position="293"/>
    </location>
</feature>
<dbReference type="STRING" id="400682.A0A1X7V2W7"/>
<keyword evidence="1" id="KW-0677">Repeat</keyword>
<dbReference type="PROSITE" id="PS50088">
    <property type="entry name" value="ANK_REPEAT"/>
    <property type="match status" value="4"/>
</dbReference>
<dbReference type="PANTHER" id="PTHR24173">
    <property type="entry name" value="ANKYRIN REPEAT CONTAINING"/>
    <property type="match status" value="1"/>
</dbReference>
<feature type="region of interest" description="Disordered" evidence="5">
    <location>
        <begin position="470"/>
        <end position="495"/>
    </location>
</feature>
<organism evidence="6">
    <name type="scientific">Amphimedon queenslandica</name>
    <name type="common">Sponge</name>
    <dbReference type="NCBI Taxonomy" id="400682"/>
    <lineage>
        <taxon>Eukaryota</taxon>
        <taxon>Metazoa</taxon>
        <taxon>Porifera</taxon>
        <taxon>Demospongiae</taxon>
        <taxon>Heteroscleromorpha</taxon>
        <taxon>Haplosclerida</taxon>
        <taxon>Niphatidae</taxon>
        <taxon>Amphimedon</taxon>
    </lineage>
</organism>
<dbReference type="Proteomes" id="UP000007879">
    <property type="component" value="Unassembled WGS sequence"/>
</dbReference>
<feature type="compositionally biased region" description="Polar residues" evidence="5">
    <location>
        <begin position="830"/>
        <end position="844"/>
    </location>
</feature>
<dbReference type="EnsemblMetazoa" id="XM_019995452.1">
    <property type="protein sequence ID" value="XP_019851011.1"/>
    <property type="gene ID" value="LOC109581388"/>
</dbReference>
<dbReference type="InParanoid" id="A0A1X7V2W7"/>
<dbReference type="InterPro" id="IPR002110">
    <property type="entry name" value="Ankyrin_rpt"/>
</dbReference>
<dbReference type="Gene3D" id="1.25.40.20">
    <property type="entry name" value="Ankyrin repeat-containing domain"/>
    <property type="match status" value="1"/>
</dbReference>
<dbReference type="PROSITE" id="PS50297">
    <property type="entry name" value="ANK_REP_REGION"/>
    <property type="match status" value="4"/>
</dbReference>
<evidence type="ECO:0000313" key="7">
    <source>
        <dbReference type="Proteomes" id="UP000007879"/>
    </source>
</evidence>
<feature type="coiled-coil region" evidence="4">
    <location>
        <begin position="1216"/>
        <end position="1273"/>
    </location>
</feature>
<feature type="region of interest" description="Disordered" evidence="5">
    <location>
        <begin position="558"/>
        <end position="585"/>
    </location>
</feature>
<feature type="region of interest" description="Disordered" evidence="5">
    <location>
        <begin position="825"/>
        <end position="853"/>
    </location>
</feature>
<keyword evidence="4" id="KW-0175">Coiled coil</keyword>
<feature type="region of interest" description="Disordered" evidence="5">
    <location>
        <begin position="665"/>
        <end position="688"/>
    </location>
</feature>
<feature type="region of interest" description="Disordered" evidence="5">
    <location>
        <begin position="426"/>
        <end position="453"/>
    </location>
</feature>
<keyword evidence="7" id="KW-1185">Reference proteome</keyword>
<feature type="compositionally biased region" description="Basic and acidic residues" evidence="5">
    <location>
        <begin position="992"/>
        <end position="1004"/>
    </location>
</feature>
<evidence type="ECO:0000256" key="5">
    <source>
        <dbReference type="SAM" id="MobiDB-lite"/>
    </source>
</evidence>
<evidence type="ECO:0000313" key="6">
    <source>
        <dbReference type="EnsemblMetazoa" id="Aqu2.1.34134_001"/>
    </source>
</evidence>
<feature type="compositionally biased region" description="Low complexity" evidence="5">
    <location>
        <begin position="563"/>
        <end position="576"/>
    </location>
</feature>
<dbReference type="Pfam" id="PF12796">
    <property type="entry name" value="Ank_2"/>
    <property type="match status" value="3"/>
</dbReference>
<feature type="compositionally biased region" description="Basic residues" evidence="5">
    <location>
        <begin position="970"/>
        <end position="991"/>
    </location>
</feature>
<feature type="repeat" description="ANK" evidence="3">
    <location>
        <begin position="297"/>
        <end position="329"/>
    </location>
</feature>
<name>A0A1X7V2W7_AMPQE</name>
<evidence type="ECO:0000256" key="4">
    <source>
        <dbReference type="SAM" id="Coils"/>
    </source>
</evidence>
<dbReference type="OrthoDB" id="6042147at2759"/>
<keyword evidence="2 3" id="KW-0040">ANK repeat</keyword>
<protein>
    <submittedName>
        <fullName evidence="6">Uncharacterized protein</fullName>
    </submittedName>
</protein>
<dbReference type="Pfam" id="PF13637">
    <property type="entry name" value="Ank_4"/>
    <property type="match status" value="1"/>
</dbReference>
<dbReference type="EnsemblMetazoa" id="Aqu2.1.34134_001">
    <property type="protein sequence ID" value="Aqu2.1.34134_001"/>
    <property type="gene ID" value="Aqu2.1.34134"/>
</dbReference>
<reference evidence="6" key="2">
    <citation type="submission" date="2017-05" db="UniProtKB">
        <authorList>
            <consortium name="EnsemblMetazoa"/>
        </authorList>
    </citation>
    <scope>IDENTIFICATION</scope>
</reference>
<proteinExistence type="predicted"/>
<dbReference type="SMART" id="SM00248">
    <property type="entry name" value="ANK"/>
    <property type="match status" value="9"/>
</dbReference>
<dbReference type="PANTHER" id="PTHR24173:SF74">
    <property type="entry name" value="ANKYRIN REPEAT DOMAIN-CONTAINING PROTEIN 16"/>
    <property type="match status" value="1"/>
</dbReference>
<feature type="region of interest" description="Disordered" evidence="5">
    <location>
        <begin position="925"/>
        <end position="1084"/>
    </location>
</feature>
<dbReference type="InterPro" id="IPR036770">
    <property type="entry name" value="Ankyrin_rpt-contain_sf"/>
</dbReference>
<dbReference type="SUPFAM" id="SSF48403">
    <property type="entry name" value="Ankyrin repeat"/>
    <property type="match status" value="1"/>
</dbReference>
<feature type="compositionally biased region" description="Basic and acidic residues" evidence="5">
    <location>
        <begin position="1"/>
        <end position="13"/>
    </location>
</feature>
<feature type="compositionally biased region" description="Basic and acidic residues" evidence="5">
    <location>
        <begin position="925"/>
        <end position="952"/>
    </location>
</feature>
<feature type="compositionally biased region" description="Basic and acidic residues" evidence="5">
    <location>
        <begin position="470"/>
        <end position="484"/>
    </location>
</feature>
<dbReference type="eggNOG" id="KOG0504">
    <property type="taxonomic scope" value="Eukaryota"/>
</dbReference>
<sequence length="1451" mass="162033">MSERIRKVSRDETAENEGPPLDVHVAVMADDLKSLQELIQSGAPQLHHKTLETALHVAARAPALECLKWLLENYINSPKDCDYKGSTPCHYAVVYGNLEALKILLNHDVKIRKELSEMKEENGLTIMGFATLQGDLKTVEWISNNFPGLAYVRDISGNLPIHLAAAGGALDIVKFLIDCYGKDYASESGSEKKFQPLYYAVDKGKTDVVKYLVDEVKVDPLAKAKGGMTTLHAAVTAHQVSITKWLIEKLGPSMILAKSDDGATLLHLAAAEGLPDLLEFLIESLPDKSSVNVVDNSGSTPAHDASEFGERDTLLILLKYGADISMTNQSGETPFDLAVQNNHNDLIGILADFRENKTKALQSYVQDKSDTVRTKREEANEITDLIQQTADIVEKRKEEEVSRKISLQRLTDEDDLDDSGDELERELMKDRESDRVSRSKLRVSKDETDDIPHETSAEGHIYAKVKKKKLPQEIKKNSRDEHMSETGSVASSHRVGRITASSLEYQKKKGNKFVSENDSTSSVGTSVSRSKKVDHFHDPRQYGYYPGHFHPFAHFHHKRPPRSTSGSSIASTGTGARYPPHPPASLPPGYPQYPYMPAMVAQYYGYPYPPQYYPVHPKAKGINDRIHMEALQKASAGQFLFPPQPGPYAGYHPRNYGHFGGHRKNRPTSGNSSAISVPINKGKSRHTDRAIGFGPATLEDVGLEDQAIDHPAPPPITKGGKVDHNPSELVHANFIMMKADEQGKIPSQASEGTKLQRAKHPDKYDGRYDDCIETDSEDEKELPEYISVATLAESALILLMLPILGLKGIEKHRPEEQKLSPKAYDAMEAQKTSKQWSSQQNSAEQVKKRKNQDVNDWSEMLGVSLAAPQTSMSKDISGSIRARNFAFQELKPSPLHQSMNSLPVNDDENDDDDIISVVIGGETEEEKKIRYSSKHEKLVKRDGKSRSREGSTKKTRSHKEKSNKQEKTEKQKKRTTSAKESSKRKSTKKTTQKKETVETGTDQKKSKKKKMTVKPSSEKDTVVQLKIVDQEKAPHESSEVVTSVTIDTGGHKQPVEVPNIAIISDSDNDEPKERNLASPSSQGSVDVDHIFADTEKEIEQMLAGMPRSSSMDGEQQELSFMNHEQGNGQLEKLEVMFPQNSAQPGLGTDDFLSVIEALNMKPEDLTPQQEARVTLIQNIIQGKDPQLKAQLLSLMSQSGWTPVGDKMEDVSSTQLLADIENKLLESQENQRKEAERSKAELSETIQRGLAEHMKSLQLQLEQQQKEFLEQRKLFEQEWKATLSKHRLSSDSDSSDDMVQATPHPVIANARGRTNTMEAKLQHQSPLKWEDFDKRNDRIPDPPPLPGVAYLLDEVDDPAAKRIVKGQRRSTTFQVQQTNRALEKFESLDLLDIEDDDDYDDDESDELTMAEAKLATRKRADILKVQESRQKKSLEAFVQNTKLNTANTITVS</sequence>
<feature type="region of interest" description="Disordered" evidence="5">
    <location>
        <begin position="891"/>
        <end position="912"/>
    </location>
</feature>
<feature type="repeat" description="ANK" evidence="3">
    <location>
        <begin position="156"/>
        <end position="178"/>
    </location>
</feature>
<evidence type="ECO:0000256" key="3">
    <source>
        <dbReference type="PROSITE-ProRule" id="PRU00023"/>
    </source>
</evidence>
<feature type="region of interest" description="Disordered" evidence="5">
    <location>
        <begin position="1"/>
        <end position="20"/>
    </location>
</feature>
<feature type="compositionally biased region" description="Basic and acidic residues" evidence="5">
    <location>
        <begin position="960"/>
        <end position="969"/>
    </location>
</feature>
<evidence type="ECO:0000256" key="1">
    <source>
        <dbReference type="ARBA" id="ARBA00022737"/>
    </source>
</evidence>
<dbReference type="KEGG" id="aqu:109581388"/>
<accession>A0A1X7V2W7</accession>
<feature type="region of interest" description="Disordered" evidence="5">
    <location>
        <begin position="745"/>
        <end position="767"/>
    </location>
</feature>
<evidence type="ECO:0000256" key="2">
    <source>
        <dbReference type="ARBA" id="ARBA00023043"/>
    </source>
</evidence>